<comment type="caution">
    <text evidence="2">The sequence shown here is derived from an EMBL/GenBank/DDBJ whole genome shotgun (WGS) entry which is preliminary data.</text>
</comment>
<organism evidence="2 3">
    <name type="scientific">Rubinisphaera italica</name>
    <dbReference type="NCBI Taxonomy" id="2527969"/>
    <lineage>
        <taxon>Bacteria</taxon>
        <taxon>Pseudomonadati</taxon>
        <taxon>Planctomycetota</taxon>
        <taxon>Planctomycetia</taxon>
        <taxon>Planctomycetales</taxon>
        <taxon>Planctomycetaceae</taxon>
        <taxon>Rubinisphaera</taxon>
    </lineage>
</organism>
<name>A0A5C5XEM8_9PLAN</name>
<dbReference type="OrthoDB" id="271268at2"/>
<evidence type="ECO:0000313" key="3">
    <source>
        <dbReference type="Proteomes" id="UP000316095"/>
    </source>
</evidence>
<reference evidence="2 3" key="1">
    <citation type="submission" date="2019-02" db="EMBL/GenBank/DDBJ databases">
        <title>Deep-cultivation of Planctomycetes and their phenomic and genomic characterization uncovers novel biology.</title>
        <authorList>
            <person name="Wiegand S."/>
            <person name="Jogler M."/>
            <person name="Boedeker C."/>
            <person name="Pinto D."/>
            <person name="Vollmers J."/>
            <person name="Rivas-Marin E."/>
            <person name="Kohn T."/>
            <person name="Peeters S.H."/>
            <person name="Heuer A."/>
            <person name="Rast P."/>
            <person name="Oberbeckmann S."/>
            <person name="Bunk B."/>
            <person name="Jeske O."/>
            <person name="Meyerdierks A."/>
            <person name="Storesund J.E."/>
            <person name="Kallscheuer N."/>
            <person name="Luecker S."/>
            <person name="Lage O.M."/>
            <person name="Pohl T."/>
            <person name="Merkel B.J."/>
            <person name="Hornburger P."/>
            <person name="Mueller R.-W."/>
            <person name="Bruemmer F."/>
            <person name="Labrenz M."/>
            <person name="Spormann A.M."/>
            <person name="Op Den Camp H."/>
            <person name="Overmann J."/>
            <person name="Amann R."/>
            <person name="Jetten M.S.M."/>
            <person name="Mascher T."/>
            <person name="Medema M.H."/>
            <person name="Devos D.P."/>
            <person name="Kaster A.-K."/>
            <person name="Ovreas L."/>
            <person name="Rohde M."/>
            <person name="Galperin M.Y."/>
            <person name="Jogler C."/>
        </authorList>
    </citation>
    <scope>NUCLEOTIDE SEQUENCE [LARGE SCALE GENOMIC DNA]</scope>
    <source>
        <strain evidence="2 3">Pan54</strain>
    </source>
</reference>
<sequence precursor="true">MRFQLIFAFATLVALGTTTNLHAQGDEGFSRKVRSETQGNERSRQSSLIVMEVDMKPLRLIWVDTLNPQSGQLEPQMYIYLCYRAINRPMATPSIREAEPQNLADPEPSPPYFIPEFTLVTEDTPDKRAVTDQVLPHVQEAINQKERRKFKNSITIVGPVPPATDEQANDQNALYGVAIFPGIDPAVDRFTVYMSGFSNGYRTVQGPNGETILERKTIKQEFWRPGDQFDPESPEFRFQGDPQWIYRPDAPLIEE</sequence>
<feature type="chain" id="PRO_5023004032" description="Secreted protein" evidence="1">
    <location>
        <begin position="24"/>
        <end position="255"/>
    </location>
</feature>
<evidence type="ECO:0000313" key="2">
    <source>
        <dbReference type="EMBL" id="TWT61109.1"/>
    </source>
</evidence>
<dbReference type="AlphaFoldDB" id="A0A5C5XEM8"/>
<proteinExistence type="predicted"/>
<gene>
    <name evidence="2" type="ORF">Pan54_18430</name>
</gene>
<protein>
    <recommendedName>
        <fullName evidence="4">Secreted protein</fullName>
    </recommendedName>
</protein>
<evidence type="ECO:0000256" key="1">
    <source>
        <dbReference type="SAM" id="SignalP"/>
    </source>
</evidence>
<dbReference type="RefSeq" id="WP_146503140.1">
    <property type="nucleotide sequence ID" value="NZ_SJPG01000001.1"/>
</dbReference>
<keyword evidence="1" id="KW-0732">Signal</keyword>
<keyword evidence="3" id="KW-1185">Reference proteome</keyword>
<dbReference type="Proteomes" id="UP000316095">
    <property type="component" value="Unassembled WGS sequence"/>
</dbReference>
<accession>A0A5C5XEM8</accession>
<dbReference type="EMBL" id="SJPG01000001">
    <property type="protein sequence ID" value="TWT61109.1"/>
    <property type="molecule type" value="Genomic_DNA"/>
</dbReference>
<evidence type="ECO:0008006" key="4">
    <source>
        <dbReference type="Google" id="ProtNLM"/>
    </source>
</evidence>
<feature type="signal peptide" evidence="1">
    <location>
        <begin position="1"/>
        <end position="23"/>
    </location>
</feature>